<sequence length="467" mass="50710">MRGVGVIVVVIDGLLRCGTVPMDGALPEGSKQGRTGSPLAWLARWQIPPYLLALGTDRPSPSAANRRRNHAIYRCDSHTNGPTAHESDLGSTVVGDKALTAELLRSHGVSTPRTVVVSSAEEAVEAARTIDGPVVIKPQDGSQGRGVSTDLVLEKDIRRAFTFARKYRDGVIVQEHIEVGEEMRVMASSDRVVAANVRVFPHVVGDGVSTIEQLIKDKNLQRASSTIFGQAPIPIDRITRQFLRRHGLRVESVPPLGETVTVRNVGGHSVGADIKQDIDNASEDVKDTARQAIAAIPGLAWGGVDIITDVKTGKAYVIEVNTNAGFLSAAFPTYGQPKDVTQDIFQLRYDDTSTEPARDAPVKLPAAASRPQAFLPTQGLGNQQSSTVGELIHRSWLKQGLSVGRLTDKLSKVTTHSGERLWVTAEGRTSKDRFVVRRVVRRHPLLFRFLEQESVPMVRGRSVSTTD</sequence>
<dbReference type="Proteomes" id="UP000310458">
    <property type="component" value="Unassembled WGS sequence"/>
</dbReference>
<protein>
    <submittedName>
        <fullName evidence="6">ATP-grasp domain-containing protein</fullName>
    </submittedName>
</protein>
<dbReference type="AlphaFoldDB" id="A0A5R9BC32"/>
<dbReference type="GO" id="GO:0018169">
    <property type="term" value="F:ribosomal S6-glutamic acid ligase activity"/>
    <property type="evidence" value="ECO:0007669"/>
    <property type="project" value="TreeGrafter"/>
</dbReference>
<evidence type="ECO:0000256" key="2">
    <source>
        <dbReference type="ARBA" id="ARBA00022755"/>
    </source>
</evidence>
<dbReference type="GO" id="GO:0005524">
    <property type="term" value="F:ATP binding"/>
    <property type="evidence" value="ECO:0007669"/>
    <property type="project" value="UniProtKB-UniRule"/>
</dbReference>
<comment type="caution">
    <text evidence="6">The sequence shown here is derived from an EMBL/GenBank/DDBJ whole genome shotgun (WGS) entry which is preliminary data.</text>
</comment>
<evidence type="ECO:0000256" key="1">
    <source>
        <dbReference type="ARBA" id="ARBA00022741"/>
    </source>
</evidence>
<dbReference type="PANTHER" id="PTHR21621">
    <property type="entry name" value="RIBOSOMAL PROTEIN S6 MODIFICATION PROTEIN"/>
    <property type="match status" value="1"/>
</dbReference>
<dbReference type="GO" id="GO:0006164">
    <property type="term" value="P:purine nucleotide biosynthetic process"/>
    <property type="evidence" value="ECO:0007669"/>
    <property type="project" value="UniProtKB-KW"/>
</dbReference>
<name>A0A5R9BC32_9MICC</name>
<evidence type="ECO:0000256" key="3">
    <source>
        <dbReference type="ARBA" id="ARBA00022840"/>
    </source>
</evidence>
<keyword evidence="1 4" id="KW-0547">Nucleotide-binding</keyword>
<evidence type="ECO:0000313" key="7">
    <source>
        <dbReference type="Proteomes" id="UP000310458"/>
    </source>
</evidence>
<dbReference type="Gene3D" id="3.30.1490.20">
    <property type="entry name" value="ATP-grasp fold, A domain"/>
    <property type="match status" value="1"/>
</dbReference>
<dbReference type="SUPFAM" id="SSF56059">
    <property type="entry name" value="Glutathione synthetase ATP-binding domain-like"/>
    <property type="match status" value="1"/>
</dbReference>
<evidence type="ECO:0000313" key="6">
    <source>
        <dbReference type="EMBL" id="TLP97059.1"/>
    </source>
</evidence>
<reference evidence="6 7" key="1">
    <citation type="submission" date="2019-05" db="EMBL/GenBank/DDBJ databases">
        <title>Nesterenkonia sp. GY074 isolated from the Southern Atlantic Ocean.</title>
        <authorList>
            <person name="Zhang G."/>
        </authorList>
    </citation>
    <scope>NUCLEOTIDE SEQUENCE [LARGE SCALE GENOMIC DNA]</scope>
    <source>
        <strain evidence="6 7">GY074</strain>
    </source>
</reference>
<dbReference type="PANTHER" id="PTHR21621:SF0">
    <property type="entry name" value="BETA-CITRYLGLUTAMATE SYNTHASE B-RELATED"/>
    <property type="match status" value="1"/>
</dbReference>
<organism evidence="6 7">
    <name type="scientific">Nesterenkonia salmonea</name>
    <dbReference type="NCBI Taxonomy" id="1804987"/>
    <lineage>
        <taxon>Bacteria</taxon>
        <taxon>Bacillati</taxon>
        <taxon>Actinomycetota</taxon>
        <taxon>Actinomycetes</taxon>
        <taxon>Micrococcales</taxon>
        <taxon>Micrococcaceae</taxon>
        <taxon>Nesterenkonia</taxon>
    </lineage>
</organism>
<dbReference type="GO" id="GO:0046872">
    <property type="term" value="F:metal ion binding"/>
    <property type="evidence" value="ECO:0007669"/>
    <property type="project" value="InterPro"/>
</dbReference>
<dbReference type="PROSITE" id="PS50975">
    <property type="entry name" value="ATP_GRASP"/>
    <property type="match status" value="1"/>
</dbReference>
<gene>
    <name evidence="6" type="ORF">FEF26_08125</name>
</gene>
<dbReference type="GO" id="GO:0005737">
    <property type="term" value="C:cytoplasm"/>
    <property type="evidence" value="ECO:0007669"/>
    <property type="project" value="TreeGrafter"/>
</dbReference>
<evidence type="ECO:0000259" key="5">
    <source>
        <dbReference type="PROSITE" id="PS50975"/>
    </source>
</evidence>
<dbReference type="InterPro" id="IPR003135">
    <property type="entry name" value="ATP-grasp_carboxylate-amine"/>
</dbReference>
<dbReference type="Gene3D" id="3.30.470.20">
    <property type="entry name" value="ATP-grasp fold, B domain"/>
    <property type="match status" value="1"/>
</dbReference>
<dbReference type="InterPro" id="IPR013815">
    <property type="entry name" value="ATP_grasp_subdomain_1"/>
</dbReference>
<dbReference type="Pfam" id="PF02222">
    <property type="entry name" value="ATP-grasp"/>
    <property type="match status" value="1"/>
</dbReference>
<feature type="domain" description="ATP-grasp" evidence="5">
    <location>
        <begin position="101"/>
        <end position="349"/>
    </location>
</feature>
<dbReference type="GO" id="GO:0009432">
    <property type="term" value="P:SOS response"/>
    <property type="evidence" value="ECO:0007669"/>
    <property type="project" value="TreeGrafter"/>
</dbReference>
<dbReference type="InterPro" id="IPR011761">
    <property type="entry name" value="ATP-grasp"/>
</dbReference>
<keyword evidence="3 4" id="KW-0067">ATP-binding</keyword>
<proteinExistence type="predicted"/>
<keyword evidence="7" id="KW-1185">Reference proteome</keyword>
<accession>A0A5R9BC32</accession>
<dbReference type="EMBL" id="VAVZ01000019">
    <property type="protein sequence ID" value="TLP97059.1"/>
    <property type="molecule type" value="Genomic_DNA"/>
</dbReference>
<evidence type="ECO:0000256" key="4">
    <source>
        <dbReference type="PROSITE-ProRule" id="PRU00409"/>
    </source>
</evidence>
<keyword evidence="2" id="KW-0658">Purine biosynthesis</keyword>